<evidence type="ECO:0000313" key="7">
    <source>
        <dbReference type="EMBL" id="NYI68146.1"/>
    </source>
</evidence>
<reference evidence="7 8" key="1">
    <citation type="submission" date="2020-07" db="EMBL/GenBank/DDBJ databases">
        <title>Sequencing the genomes of 1000 actinobacteria strains.</title>
        <authorList>
            <person name="Klenk H.-P."/>
        </authorList>
    </citation>
    <scope>NUCLEOTIDE SEQUENCE [LARGE SCALE GENOMIC DNA]</scope>
    <source>
        <strain evidence="7 8">DSM 26341</strain>
    </source>
</reference>
<dbReference type="GO" id="GO:0005829">
    <property type="term" value="C:cytosol"/>
    <property type="evidence" value="ECO:0007669"/>
    <property type="project" value="TreeGrafter"/>
</dbReference>
<feature type="domain" description="UvrD-like helicase ATP-binding" evidence="6">
    <location>
        <begin position="180"/>
        <end position="584"/>
    </location>
</feature>
<dbReference type="RefSeq" id="WP_179428531.1">
    <property type="nucleotide sequence ID" value="NZ_JACBZP010000001.1"/>
</dbReference>
<organism evidence="7 8">
    <name type="scientific">Spelaeicoccus albus</name>
    <dbReference type="NCBI Taxonomy" id="1280376"/>
    <lineage>
        <taxon>Bacteria</taxon>
        <taxon>Bacillati</taxon>
        <taxon>Actinomycetota</taxon>
        <taxon>Actinomycetes</taxon>
        <taxon>Micrococcales</taxon>
        <taxon>Brevibacteriaceae</taxon>
        <taxon>Spelaeicoccus</taxon>
    </lineage>
</organism>
<dbReference type="PROSITE" id="PS51198">
    <property type="entry name" value="UVRD_HELICASE_ATP_BIND"/>
    <property type="match status" value="1"/>
</dbReference>
<dbReference type="GO" id="GO:0005524">
    <property type="term" value="F:ATP binding"/>
    <property type="evidence" value="ECO:0007669"/>
    <property type="project" value="UniProtKB-UniRule"/>
</dbReference>
<evidence type="ECO:0000256" key="3">
    <source>
        <dbReference type="ARBA" id="ARBA00022806"/>
    </source>
</evidence>
<dbReference type="GO" id="GO:0003677">
    <property type="term" value="F:DNA binding"/>
    <property type="evidence" value="ECO:0007669"/>
    <property type="project" value="InterPro"/>
</dbReference>
<feature type="binding site" evidence="5">
    <location>
        <begin position="201"/>
        <end position="208"/>
    </location>
    <ligand>
        <name>ATP</name>
        <dbReference type="ChEBI" id="CHEBI:30616"/>
    </ligand>
</feature>
<protein>
    <submittedName>
        <fullName evidence="7">DNA helicase IV</fullName>
    </submittedName>
</protein>
<dbReference type="AlphaFoldDB" id="A0A7Z0D3G9"/>
<comment type="caution">
    <text evidence="7">The sequence shown here is derived from an EMBL/GenBank/DDBJ whole genome shotgun (WGS) entry which is preliminary data.</text>
</comment>
<dbReference type="SUPFAM" id="SSF52540">
    <property type="entry name" value="P-loop containing nucleoside triphosphate hydrolases"/>
    <property type="match status" value="1"/>
</dbReference>
<dbReference type="EMBL" id="JACBZP010000001">
    <property type="protein sequence ID" value="NYI68146.1"/>
    <property type="molecule type" value="Genomic_DNA"/>
</dbReference>
<dbReference type="InterPro" id="IPR014016">
    <property type="entry name" value="UvrD-like_ATP-bd"/>
</dbReference>
<evidence type="ECO:0000259" key="6">
    <source>
        <dbReference type="PROSITE" id="PS51198"/>
    </source>
</evidence>
<keyword evidence="3 5" id="KW-0347">Helicase</keyword>
<dbReference type="GO" id="GO:0000725">
    <property type="term" value="P:recombinational repair"/>
    <property type="evidence" value="ECO:0007669"/>
    <property type="project" value="TreeGrafter"/>
</dbReference>
<keyword evidence="1 5" id="KW-0547">Nucleotide-binding</keyword>
<dbReference type="GO" id="GO:0016787">
    <property type="term" value="F:hydrolase activity"/>
    <property type="evidence" value="ECO:0007669"/>
    <property type="project" value="UniProtKB-UniRule"/>
</dbReference>
<sequence length="742" mass="80496">MSVGDDEKQCEQRHLDLLYARLDELRREAAANLGAVRLSDPGGNQQARSERDAFATLYEDQLARLNSVEEQLCFGRIDDLSHASYIGRIGMSDDNSEQLLIDWRAPAAEPFYQATARTPLGLVRRRHLVTKARELIGIEDDVLDLSALDDTARAELSGEGALIAALDSARTGRMDDIVATIQAEQDTIIRGPLAGVLVVQGGPGTGKTAVALHRAAFLLYKYRERIAGSGVLLIGPTTAFLKYIGQVLPSLGETGAVLSTPGQLFPGVDTDVHDGDELAALKGDALMARALRKAAADRQRLPERDQVLAVDSRTVTLTVADVRSARDRARRTGKPHNEARTTFVKTLLRKLTDRIIAQIGETFDEGDRAELLTDVRSARDVRVALNLAWMPLTPEKLLGDLYALPHLLESAASWLTPGQRELFRRADPHAWTVEDVPLLDEAAELLGDDPSARQREDAVRREQDAKELAFAESVIDMTGQHGYVSADTLSGRFADTGPARTTAERAAADRTWAYGHVVVDEAQELSPMMWRTVLRRVPSKSMTLVGDIAQTSAAAGATSWHDALRPLLGDRWNVEELTINYRTPRQIMDAATAMIRSVRPDVSVPSSVREGRWPPIFTKVGDPIAELPGLIDDELALLDGGRLAVIGPGGVIDAAADALTSAGRTDIGRGPAGLDADVALLRADQAKGLEFDGVVVLEPGLIDKGVHGISDVYVAMTRPTRRLVIVYSEALPDALAQRNARS</sequence>
<dbReference type="InterPro" id="IPR000212">
    <property type="entry name" value="DNA_helicase_UvrD/REP"/>
</dbReference>
<evidence type="ECO:0000313" key="8">
    <source>
        <dbReference type="Proteomes" id="UP000539111"/>
    </source>
</evidence>
<dbReference type="Gene3D" id="3.40.50.300">
    <property type="entry name" value="P-loop containing nucleotide triphosphate hydrolases"/>
    <property type="match status" value="3"/>
</dbReference>
<proteinExistence type="predicted"/>
<dbReference type="GO" id="GO:0043138">
    <property type="term" value="F:3'-5' DNA helicase activity"/>
    <property type="evidence" value="ECO:0007669"/>
    <property type="project" value="TreeGrafter"/>
</dbReference>
<name>A0A7Z0D3G9_9MICO</name>
<evidence type="ECO:0000256" key="5">
    <source>
        <dbReference type="PROSITE-ProRule" id="PRU00560"/>
    </source>
</evidence>
<evidence type="ECO:0000256" key="4">
    <source>
        <dbReference type="ARBA" id="ARBA00022840"/>
    </source>
</evidence>
<keyword evidence="8" id="KW-1185">Reference proteome</keyword>
<evidence type="ECO:0000256" key="1">
    <source>
        <dbReference type="ARBA" id="ARBA00022741"/>
    </source>
</evidence>
<gene>
    <name evidence="7" type="ORF">BJY26_002452</name>
</gene>
<keyword evidence="2 5" id="KW-0378">Hydrolase</keyword>
<dbReference type="PANTHER" id="PTHR11070:SF45">
    <property type="entry name" value="DNA 3'-5' HELICASE"/>
    <property type="match status" value="1"/>
</dbReference>
<dbReference type="PANTHER" id="PTHR11070">
    <property type="entry name" value="UVRD / RECB / PCRA DNA HELICASE FAMILY MEMBER"/>
    <property type="match status" value="1"/>
</dbReference>
<dbReference type="Proteomes" id="UP000539111">
    <property type="component" value="Unassembled WGS sequence"/>
</dbReference>
<evidence type="ECO:0000256" key="2">
    <source>
        <dbReference type="ARBA" id="ARBA00022801"/>
    </source>
</evidence>
<accession>A0A7Z0D3G9</accession>
<keyword evidence="4 5" id="KW-0067">ATP-binding</keyword>
<dbReference type="InterPro" id="IPR027417">
    <property type="entry name" value="P-loop_NTPase"/>
</dbReference>